<comment type="catalytic activity">
    <reaction evidence="1">
        <text>ATP + protein L-histidine = ADP + protein N-phospho-L-histidine.</text>
        <dbReference type="EC" id="2.7.13.3"/>
    </reaction>
</comment>
<feature type="transmembrane region" description="Helical" evidence="10">
    <location>
        <begin position="14"/>
        <end position="35"/>
    </location>
</feature>
<organism evidence="13 14">
    <name type="scientific">Streptomyces flavofungini</name>
    <dbReference type="NCBI Taxonomy" id="68200"/>
    <lineage>
        <taxon>Bacteria</taxon>
        <taxon>Bacillati</taxon>
        <taxon>Actinomycetota</taxon>
        <taxon>Actinomycetes</taxon>
        <taxon>Kitasatosporales</taxon>
        <taxon>Streptomycetaceae</taxon>
        <taxon>Streptomyces</taxon>
    </lineage>
</organism>
<evidence type="ECO:0000256" key="7">
    <source>
        <dbReference type="ARBA" id="ARBA00022840"/>
    </source>
</evidence>
<dbReference type="Gene3D" id="3.30.565.10">
    <property type="entry name" value="Histidine kinase-like ATPase, C-terminal domain"/>
    <property type="match status" value="1"/>
</dbReference>
<feature type="transmembrane region" description="Helical" evidence="10">
    <location>
        <begin position="42"/>
        <end position="63"/>
    </location>
</feature>
<feature type="domain" description="Histidine kinase/HSP90-like ATPase" evidence="11">
    <location>
        <begin position="311"/>
        <end position="408"/>
    </location>
</feature>
<evidence type="ECO:0000256" key="6">
    <source>
        <dbReference type="ARBA" id="ARBA00022777"/>
    </source>
</evidence>
<evidence type="ECO:0000256" key="4">
    <source>
        <dbReference type="ARBA" id="ARBA00022679"/>
    </source>
</evidence>
<feature type="transmembrane region" description="Helical" evidence="10">
    <location>
        <begin position="95"/>
        <end position="115"/>
    </location>
</feature>
<keyword evidence="10" id="KW-0472">Membrane</keyword>
<dbReference type="InterPro" id="IPR003594">
    <property type="entry name" value="HATPase_dom"/>
</dbReference>
<keyword evidence="7" id="KW-0067">ATP-binding</keyword>
<evidence type="ECO:0000256" key="1">
    <source>
        <dbReference type="ARBA" id="ARBA00000085"/>
    </source>
</evidence>
<dbReference type="CDD" id="cd16917">
    <property type="entry name" value="HATPase_UhpB-NarQ-NarX-like"/>
    <property type="match status" value="1"/>
</dbReference>
<name>A0ABS0XII1_9ACTN</name>
<feature type="transmembrane region" description="Helical" evidence="10">
    <location>
        <begin position="127"/>
        <end position="148"/>
    </location>
</feature>
<keyword evidence="6" id="KW-0418">Kinase</keyword>
<dbReference type="RefSeq" id="WP_190113799.1">
    <property type="nucleotide sequence ID" value="NZ_BMVR01000001.1"/>
</dbReference>
<keyword evidence="3" id="KW-0597">Phosphoprotein</keyword>
<dbReference type="SUPFAM" id="SSF55874">
    <property type="entry name" value="ATPase domain of HSP90 chaperone/DNA topoisomerase II/histidine kinase"/>
    <property type="match status" value="1"/>
</dbReference>
<evidence type="ECO:0000259" key="12">
    <source>
        <dbReference type="Pfam" id="PF07730"/>
    </source>
</evidence>
<dbReference type="InterPro" id="IPR011712">
    <property type="entry name" value="Sig_transdc_His_kin_sub3_dim/P"/>
</dbReference>
<dbReference type="Pfam" id="PF07730">
    <property type="entry name" value="HisKA_3"/>
    <property type="match status" value="1"/>
</dbReference>
<dbReference type="EC" id="2.7.13.3" evidence="2"/>
<sequence>MVTLIVATATTPSVGPLISGSGSVTVAAVLMLTAWRSRRSAVLLPTMLIAAGTSLIVTFTYQGPARTAAANWWTAETLALMALVIFSVRRATVSTALGLSTLLATSIILSPLRITMNVVPRASGAETLQLCLLWAIFAMAAAGIGVYLRSLDTRSLARAAAERRAERISLARDLHDYAAHDISAVVVLVEAAQVLAVEHPQQALELLPEIGAAGVQALQAMDHTVQLLSEAPSGTERDGAAEVASGSVPPREAGGENGVPRPKRGPGARRDLSELPALVARFNRTGTPEAVLEVADGVLERLPADVSALGYRVVVEALTNVRRHAAAASRVEIVLSGDTWRGDDALRIVVTDDAEHPQPVPGLVDRATGVGGTGISGLADRAAALGGELTAGPHPPHGWSVSILVPLPGETPT</sequence>
<dbReference type="Pfam" id="PF02518">
    <property type="entry name" value="HATPase_c"/>
    <property type="match status" value="1"/>
</dbReference>
<dbReference type="InterPro" id="IPR050482">
    <property type="entry name" value="Sensor_HK_TwoCompSys"/>
</dbReference>
<gene>
    <name evidence="13" type="ORF">JGB26_39090</name>
</gene>
<keyword evidence="4" id="KW-0808">Transferase</keyword>
<dbReference type="Gene3D" id="1.20.5.1930">
    <property type="match status" value="1"/>
</dbReference>
<dbReference type="Proteomes" id="UP000634780">
    <property type="component" value="Unassembled WGS sequence"/>
</dbReference>
<dbReference type="InterPro" id="IPR036890">
    <property type="entry name" value="HATPase_C_sf"/>
</dbReference>
<comment type="caution">
    <text evidence="13">The sequence shown here is derived from an EMBL/GenBank/DDBJ whole genome shotgun (WGS) entry which is preliminary data.</text>
</comment>
<dbReference type="PANTHER" id="PTHR24421">
    <property type="entry name" value="NITRATE/NITRITE SENSOR PROTEIN NARX-RELATED"/>
    <property type="match status" value="1"/>
</dbReference>
<evidence type="ECO:0000256" key="8">
    <source>
        <dbReference type="ARBA" id="ARBA00023012"/>
    </source>
</evidence>
<keyword evidence="10" id="KW-1133">Transmembrane helix</keyword>
<evidence type="ECO:0000313" key="14">
    <source>
        <dbReference type="Proteomes" id="UP000634780"/>
    </source>
</evidence>
<evidence type="ECO:0000256" key="10">
    <source>
        <dbReference type="SAM" id="Phobius"/>
    </source>
</evidence>
<dbReference type="PANTHER" id="PTHR24421:SF10">
    <property type="entry name" value="NITRATE_NITRITE SENSOR PROTEIN NARQ"/>
    <property type="match status" value="1"/>
</dbReference>
<evidence type="ECO:0000256" key="2">
    <source>
        <dbReference type="ARBA" id="ARBA00012438"/>
    </source>
</evidence>
<evidence type="ECO:0000256" key="9">
    <source>
        <dbReference type="SAM" id="MobiDB-lite"/>
    </source>
</evidence>
<accession>A0ABS0XII1</accession>
<protein>
    <recommendedName>
        <fullName evidence="2">histidine kinase</fullName>
        <ecNumber evidence="2">2.7.13.3</ecNumber>
    </recommendedName>
</protein>
<evidence type="ECO:0000256" key="5">
    <source>
        <dbReference type="ARBA" id="ARBA00022741"/>
    </source>
</evidence>
<keyword evidence="10" id="KW-0812">Transmembrane</keyword>
<keyword evidence="5" id="KW-0547">Nucleotide-binding</keyword>
<reference evidence="13 14" key="1">
    <citation type="submission" date="2020-12" db="EMBL/GenBank/DDBJ databases">
        <title>Streptomyces typhae sp. nov., a novel endophytic actinomycete isolated from the root of cattail pollen (Typha angustifolia L.).</title>
        <authorList>
            <person name="Peng C."/>
            <person name="Liu C."/>
        </authorList>
    </citation>
    <scope>NUCLEOTIDE SEQUENCE [LARGE SCALE GENOMIC DNA]</scope>
    <source>
        <strain evidence="13 14">JCM 4753</strain>
    </source>
</reference>
<proteinExistence type="predicted"/>
<keyword evidence="8" id="KW-0902">Two-component regulatory system</keyword>
<feature type="domain" description="Signal transduction histidine kinase subgroup 3 dimerisation and phosphoacceptor" evidence="12">
    <location>
        <begin position="166"/>
        <end position="229"/>
    </location>
</feature>
<evidence type="ECO:0000256" key="3">
    <source>
        <dbReference type="ARBA" id="ARBA00022553"/>
    </source>
</evidence>
<feature type="region of interest" description="Disordered" evidence="9">
    <location>
        <begin position="231"/>
        <end position="270"/>
    </location>
</feature>
<dbReference type="EMBL" id="JAEKOZ010000047">
    <property type="protein sequence ID" value="MBJ3813002.1"/>
    <property type="molecule type" value="Genomic_DNA"/>
</dbReference>
<keyword evidence="14" id="KW-1185">Reference proteome</keyword>
<evidence type="ECO:0000313" key="13">
    <source>
        <dbReference type="EMBL" id="MBJ3813002.1"/>
    </source>
</evidence>
<evidence type="ECO:0000259" key="11">
    <source>
        <dbReference type="Pfam" id="PF02518"/>
    </source>
</evidence>
<feature type="transmembrane region" description="Helical" evidence="10">
    <location>
        <begin position="69"/>
        <end position="88"/>
    </location>
</feature>